<dbReference type="PROSITE" id="PS51186">
    <property type="entry name" value="GNAT"/>
    <property type="match status" value="1"/>
</dbReference>
<dbReference type="SUPFAM" id="SSF55729">
    <property type="entry name" value="Acyl-CoA N-acyltransferases (Nat)"/>
    <property type="match status" value="1"/>
</dbReference>
<organism evidence="2 3">
    <name type="scientific">Cupriavidus basilensis</name>
    <dbReference type="NCBI Taxonomy" id="68895"/>
    <lineage>
        <taxon>Bacteria</taxon>
        <taxon>Pseudomonadati</taxon>
        <taxon>Pseudomonadota</taxon>
        <taxon>Betaproteobacteria</taxon>
        <taxon>Burkholderiales</taxon>
        <taxon>Burkholderiaceae</taxon>
        <taxon>Cupriavidus</taxon>
    </lineage>
</organism>
<dbReference type="InterPro" id="IPR000182">
    <property type="entry name" value="GNAT_dom"/>
</dbReference>
<dbReference type="Gene3D" id="3.40.630.30">
    <property type="match status" value="1"/>
</dbReference>
<evidence type="ECO:0000313" key="2">
    <source>
        <dbReference type="EMBL" id="MDF3839749.1"/>
    </source>
</evidence>
<name>A0ABT6B4E0_9BURK</name>
<evidence type="ECO:0000259" key="1">
    <source>
        <dbReference type="PROSITE" id="PS51186"/>
    </source>
</evidence>
<keyword evidence="3" id="KW-1185">Reference proteome</keyword>
<dbReference type="RefSeq" id="WP_276269369.1">
    <property type="nucleotide sequence ID" value="NZ_JARJLM010000702.1"/>
</dbReference>
<gene>
    <name evidence="2" type="ORF">P3W85_43460</name>
</gene>
<proteinExistence type="predicted"/>
<evidence type="ECO:0000313" key="3">
    <source>
        <dbReference type="Proteomes" id="UP001216674"/>
    </source>
</evidence>
<comment type="caution">
    <text evidence="2">The sequence shown here is derived from an EMBL/GenBank/DDBJ whole genome shotgun (WGS) entry which is preliminary data.</text>
</comment>
<dbReference type="Proteomes" id="UP001216674">
    <property type="component" value="Unassembled WGS sequence"/>
</dbReference>
<dbReference type="InterPro" id="IPR016181">
    <property type="entry name" value="Acyl_CoA_acyltransferase"/>
</dbReference>
<protein>
    <recommendedName>
        <fullName evidence="1">N-acetyltransferase domain-containing protein</fullName>
    </recommendedName>
</protein>
<sequence>MLDPECKDASLESLNVPILDVKKTARDEPITTYRNLPMRPRQARPTELAEIEQLLTHCPVSGRAHSMDHIDSVWVVPANAGLLACVQAEIRNRVLLLSDMAMVDRAHAAGLGELLLAAVIRHARLHGAIAAMLATSNAEEYFVRIGFQRIVRLDPALSELDHLHYLRAPGYTVLHAAL</sequence>
<accession>A0ABT6B4E0</accession>
<feature type="domain" description="N-acetyltransferase" evidence="1">
    <location>
        <begin position="38"/>
        <end position="167"/>
    </location>
</feature>
<dbReference type="EMBL" id="JARJLM010000702">
    <property type="protein sequence ID" value="MDF3839749.1"/>
    <property type="molecule type" value="Genomic_DNA"/>
</dbReference>
<reference evidence="2 3" key="1">
    <citation type="submission" date="2023-03" db="EMBL/GenBank/DDBJ databases">
        <title>Draft assemblies of triclosan tolerant bacteria isolated from returned activated sludge.</title>
        <authorList>
            <person name="Van Hamelsveld S."/>
        </authorList>
    </citation>
    <scope>NUCLEOTIDE SEQUENCE [LARGE SCALE GENOMIC DNA]</scope>
    <source>
        <strain evidence="2 3">GW210010_S58</strain>
    </source>
</reference>